<feature type="compositionally biased region" description="Basic residues" evidence="1">
    <location>
        <begin position="287"/>
        <end position="301"/>
    </location>
</feature>
<dbReference type="AlphaFoldDB" id="A0A368GD25"/>
<evidence type="ECO:0000313" key="3">
    <source>
        <dbReference type="Proteomes" id="UP000252519"/>
    </source>
</evidence>
<accession>A0A368GD25</accession>
<dbReference type="OrthoDB" id="5822258at2759"/>
<feature type="compositionally biased region" description="Basic and acidic residues" evidence="1">
    <location>
        <begin position="323"/>
        <end position="391"/>
    </location>
</feature>
<dbReference type="Proteomes" id="UP000252519">
    <property type="component" value="Unassembled WGS sequence"/>
</dbReference>
<dbReference type="STRING" id="29170.A0A368GD25"/>
<evidence type="ECO:0000256" key="1">
    <source>
        <dbReference type="SAM" id="MobiDB-lite"/>
    </source>
</evidence>
<protein>
    <submittedName>
        <fullName evidence="2">Uncharacterized protein</fullName>
    </submittedName>
</protein>
<feature type="region of interest" description="Disordered" evidence="1">
    <location>
        <begin position="287"/>
        <end position="391"/>
    </location>
</feature>
<sequence>MFQLANVASISEQQCWGDERKEMELRKKNSSYLTPYGLAVAMDAHRKRCQKYAERLAHAKGVRFDHPLVFSWPVDFNIGDYLTTAISMLEYVEAPCLDNNTDHDVFIALPTSFARVNAEIGYEENVTVYVYTDFSTLAQKLINAPITRSIIVVWPDQMPESRPMRQLLISLERHLQGGGTLAFFPSPYEDRNDQEWRRIGEVCTEFVRYMTQPSRNFDALVRDFYGEVLGRSPYSHPAICLGTDPRHKRAPFTDRQILLFLEKLRLTVNDLIRLPEFEYASAELKEKRRRDKMAKAKRRRDERKPNYYVIEDPERRRHSRAISFEELRERRRETTPTPRRAHENPAKRDCRHESVLRERHAREEHTSRDRGRRSDPRTLSPRRHEARDRRH</sequence>
<proteinExistence type="predicted"/>
<evidence type="ECO:0000313" key="2">
    <source>
        <dbReference type="EMBL" id="RCN42304.1"/>
    </source>
</evidence>
<organism evidence="2 3">
    <name type="scientific">Ancylostoma caninum</name>
    <name type="common">Dog hookworm</name>
    <dbReference type="NCBI Taxonomy" id="29170"/>
    <lineage>
        <taxon>Eukaryota</taxon>
        <taxon>Metazoa</taxon>
        <taxon>Ecdysozoa</taxon>
        <taxon>Nematoda</taxon>
        <taxon>Chromadorea</taxon>
        <taxon>Rhabditida</taxon>
        <taxon>Rhabditina</taxon>
        <taxon>Rhabditomorpha</taxon>
        <taxon>Strongyloidea</taxon>
        <taxon>Ancylostomatidae</taxon>
        <taxon>Ancylostomatinae</taxon>
        <taxon>Ancylostoma</taxon>
    </lineage>
</organism>
<gene>
    <name evidence="2" type="ORF">ANCCAN_11707</name>
</gene>
<keyword evidence="3" id="KW-1185">Reference proteome</keyword>
<comment type="caution">
    <text evidence="2">The sequence shown here is derived from an EMBL/GenBank/DDBJ whole genome shotgun (WGS) entry which is preliminary data.</text>
</comment>
<name>A0A368GD25_ANCCA</name>
<reference evidence="2 3" key="1">
    <citation type="submission" date="2014-10" db="EMBL/GenBank/DDBJ databases">
        <title>Draft genome of the hookworm Ancylostoma caninum.</title>
        <authorList>
            <person name="Mitreva M."/>
        </authorList>
    </citation>
    <scope>NUCLEOTIDE SEQUENCE [LARGE SCALE GENOMIC DNA]</scope>
    <source>
        <strain evidence="2 3">Baltimore</strain>
    </source>
</reference>
<dbReference type="EMBL" id="JOJR01000200">
    <property type="protein sequence ID" value="RCN42304.1"/>
    <property type="molecule type" value="Genomic_DNA"/>
</dbReference>